<comment type="caution">
    <text evidence="6">The sequence shown here is derived from an EMBL/GenBank/DDBJ whole genome shotgun (WGS) entry which is preliminary data.</text>
</comment>
<sequence length="323" mass="36452">MTKKRCIVTGGAGLIGSNLVGELNRQGIEEILVVDHLGSSSKWKNLVRLRYADYIEKDRFLDLASRSSLLKNYDILFHLGACSSTTETDASYLISNNYEYTKLLAEESLKNGIRFVYASSAATYGDGAFGYDDKTPIQGLKPLNMYGYSKHMFDLYAQKKGFSERITGIKYFNVFGFGEGHKGDMRSVVLKGYEQIKQEGKIRLFKSYRPEYKDGEQRRDFLYAKDAAKITAYLAFGGHGGIYNLGRGIAETWNDLVGAIFDTLKLPKNVEYTEMPEYLKAKYQYYTCADTQKLMKTGYSGGFTGLKEAVREYVALLEEEEGT</sequence>
<accession>A0A2N0B471</accession>
<dbReference type="OrthoDB" id="9766450at2"/>
<evidence type="ECO:0000256" key="2">
    <source>
        <dbReference type="ARBA" id="ARBA00023235"/>
    </source>
</evidence>
<reference evidence="5" key="3">
    <citation type="submission" date="2023-10" db="EMBL/GenBank/DDBJ databases">
        <authorList>
            <person name="Picardeau M."/>
            <person name="Thibeaux R."/>
        </authorList>
    </citation>
    <scope>NUCLEOTIDE SEQUENCE</scope>
    <source>
        <strain evidence="5">ATI7-C-A5</strain>
    </source>
</reference>
<evidence type="ECO:0000259" key="4">
    <source>
        <dbReference type="Pfam" id="PF01370"/>
    </source>
</evidence>
<dbReference type="CDD" id="cd05248">
    <property type="entry name" value="ADP_GME_SDR_e"/>
    <property type="match status" value="1"/>
</dbReference>
<dbReference type="EMBL" id="NPEF01000309">
    <property type="protein sequence ID" value="PJZ91325.1"/>
    <property type="molecule type" value="Genomic_DNA"/>
</dbReference>
<keyword evidence="7" id="KW-1185">Reference proteome</keyword>
<evidence type="ECO:0000256" key="1">
    <source>
        <dbReference type="ARBA" id="ARBA00022857"/>
    </source>
</evidence>
<protein>
    <submittedName>
        <fullName evidence="6">ADP-glyceromanno-heptose 6-epimerase</fullName>
        <ecNumber evidence="5">5.1.3.20</ecNumber>
    </submittedName>
</protein>
<evidence type="ECO:0000313" key="7">
    <source>
        <dbReference type="Proteomes" id="UP000232122"/>
    </source>
</evidence>
<gene>
    <name evidence="6" type="primary">rfaD</name>
    <name evidence="5" type="ORF">CH379_015660</name>
    <name evidence="6" type="ORF">CH379_19275</name>
</gene>
<dbReference type="InterPro" id="IPR001509">
    <property type="entry name" value="Epimerase_deHydtase"/>
</dbReference>
<dbReference type="InterPro" id="IPR011912">
    <property type="entry name" value="Heptose_epim"/>
</dbReference>
<dbReference type="EC" id="5.1.3.20" evidence="5"/>
<evidence type="ECO:0000313" key="5">
    <source>
        <dbReference type="EMBL" id="MDV6237067.1"/>
    </source>
</evidence>
<dbReference type="RefSeq" id="WP_100765730.1">
    <property type="nucleotide sequence ID" value="NZ_NPEF02000019.1"/>
</dbReference>
<reference evidence="6" key="1">
    <citation type="submission" date="2017-07" db="EMBL/GenBank/DDBJ databases">
        <title>Leptospira spp. isolated from tropical soils.</title>
        <authorList>
            <person name="Thibeaux R."/>
            <person name="Iraola G."/>
            <person name="Ferres I."/>
            <person name="Bierque E."/>
            <person name="Girault D."/>
            <person name="Soupe-Gilbert M.-E."/>
            <person name="Picardeau M."/>
            <person name="Goarant C."/>
        </authorList>
    </citation>
    <scope>NUCLEOTIDE SEQUENCE [LARGE SCALE GENOMIC DNA]</scope>
    <source>
        <strain evidence="6">ATI7-C-A5</strain>
    </source>
</reference>
<dbReference type="Proteomes" id="UP000232122">
    <property type="component" value="Unassembled WGS sequence"/>
</dbReference>
<evidence type="ECO:0000313" key="6">
    <source>
        <dbReference type="EMBL" id="PJZ91325.1"/>
    </source>
</evidence>
<proteinExistence type="predicted"/>
<keyword evidence="1" id="KW-0521">NADP</keyword>
<dbReference type="Gene3D" id="3.90.25.10">
    <property type="entry name" value="UDP-galactose 4-epimerase, domain 1"/>
    <property type="match status" value="1"/>
</dbReference>
<feature type="domain" description="NAD-dependent epimerase/dehydratase" evidence="4">
    <location>
        <begin position="7"/>
        <end position="246"/>
    </location>
</feature>
<keyword evidence="2 5" id="KW-0413">Isomerase</keyword>
<dbReference type="PANTHER" id="PTHR43103">
    <property type="entry name" value="NUCLEOSIDE-DIPHOSPHATE-SUGAR EPIMERASE"/>
    <property type="match status" value="1"/>
</dbReference>
<dbReference type="GO" id="GO:0005975">
    <property type="term" value="P:carbohydrate metabolic process"/>
    <property type="evidence" value="ECO:0007669"/>
    <property type="project" value="InterPro"/>
</dbReference>
<dbReference type="Gene3D" id="3.40.50.720">
    <property type="entry name" value="NAD(P)-binding Rossmann-like Domain"/>
    <property type="match status" value="1"/>
</dbReference>
<dbReference type="GO" id="GO:0050661">
    <property type="term" value="F:NADP binding"/>
    <property type="evidence" value="ECO:0007669"/>
    <property type="project" value="InterPro"/>
</dbReference>
<dbReference type="EMBL" id="NPEF02000019">
    <property type="protein sequence ID" value="MDV6237067.1"/>
    <property type="molecule type" value="Genomic_DNA"/>
</dbReference>
<dbReference type="NCBIfam" id="TIGR02197">
    <property type="entry name" value="heptose_epim"/>
    <property type="match status" value="1"/>
</dbReference>
<dbReference type="SUPFAM" id="SSF51735">
    <property type="entry name" value="NAD(P)-binding Rossmann-fold domains"/>
    <property type="match status" value="1"/>
</dbReference>
<dbReference type="InterPro" id="IPR036291">
    <property type="entry name" value="NAD(P)-bd_dom_sf"/>
</dbReference>
<evidence type="ECO:0000256" key="3">
    <source>
        <dbReference type="ARBA" id="ARBA00023277"/>
    </source>
</evidence>
<dbReference type="GO" id="GO:0008712">
    <property type="term" value="F:ADP-glyceromanno-heptose 6-epimerase activity"/>
    <property type="evidence" value="ECO:0007669"/>
    <property type="project" value="UniProtKB-EC"/>
</dbReference>
<organism evidence="6">
    <name type="scientific">Leptospira ellisii</name>
    <dbReference type="NCBI Taxonomy" id="2023197"/>
    <lineage>
        <taxon>Bacteria</taxon>
        <taxon>Pseudomonadati</taxon>
        <taxon>Spirochaetota</taxon>
        <taxon>Spirochaetia</taxon>
        <taxon>Leptospirales</taxon>
        <taxon>Leptospiraceae</taxon>
        <taxon>Leptospira</taxon>
    </lineage>
</organism>
<keyword evidence="3" id="KW-0119">Carbohydrate metabolism</keyword>
<reference evidence="5 7" key="2">
    <citation type="journal article" date="2018" name="Microb. Genom.">
        <title>Deciphering the unexplored Leptospira diversity from soils uncovers genomic evolution to virulence.</title>
        <authorList>
            <person name="Thibeaux R."/>
            <person name="Iraola G."/>
            <person name="Ferres I."/>
            <person name="Bierque E."/>
            <person name="Girault D."/>
            <person name="Soupe-Gilbert M.E."/>
            <person name="Picardeau M."/>
            <person name="Goarant C."/>
        </authorList>
    </citation>
    <scope>NUCLEOTIDE SEQUENCE [LARGE SCALE GENOMIC DNA]</scope>
    <source>
        <strain evidence="5 7">ATI7-C-A5</strain>
    </source>
</reference>
<name>A0A2N0B471_9LEPT</name>
<dbReference type="Pfam" id="PF01370">
    <property type="entry name" value="Epimerase"/>
    <property type="match status" value="1"/>
</dbReference>
<dbReference type="PANTHER" id="PTHR43103:SF3">
    <property type="entry name" value="ADP-L-GLYCERO-D-MANNO-HEPTOSE-6-EPIMERASE"/>
    <property type="match status" value="1"/>
</dbReference>
<dbReference type="AlphaFoldDB" id="A0A2N0B471"/>